<evidence type="ECO:0000256" key="6">
    <source>
        <dbReference type="RuleBase" id="RU910714"/>
    </source>
</evidence>
<evidence type="ECO:0000313" key="9">
    <source>
        <dbReference type="EMBL" id="RMB12339.1"/>
    </source>
</evidence>
<dbReference type="InterPro" id="IPR008927">
    <property type="entry name" value="6-PGluconate_DH-like_C_sf"/>
</dbReference>
<evidence type="ECO:0000256" key="4">
    <source>
        <dbReference type="ARBA" id="ARBA00023027"/>
    </source>
</evidence>
<dbReference type="InterPro" id="IPR006115">
    <property type="entry name" value="6PGDH_NADP-bd"/>
</dbReference>
<dbReference type="FunFam" id="1.10.1040.10:FF:000006">
    <property type="entry name" value="3-hydroxyisobutyrate dehydrogenase"/>
    <property type="match status" value="1"/>
</dbReference>
<dbReference type="PANTHER" id="PTHR22981:SF7">
    <property type="entry name" value="3-HYDROXYISOBUTYRATE DEHYDROGENASE, MITOCHONDRIAL"/>
    <property type="match status" value="1"/>
</dbReference>
<dbReference type="Pfam" id="PF14833">
    <property type="entry name" value="NAD_binding_11"/>
    <property type="match status" value="1"/>
</dbReference>
<evidence type="ECO:0000256" key="2">
    <source>
        <dbReference type="ARBA" id="ARBA00022456"/>
    </source>
</evidence>
<reference evidence="9 10" key="1">
    <citation type="submission" date="2018-10" db="EMBL/GenBank/DDBJ databases">
        <title>Genomic Encyclopedia of Archaeal and Bacterial Type Strains, Phase II (KMG-II): from individual species to whole genera.</title>
        <authorList>
            <person name="Goeker M."/>
        </authorList>
    </citation>
    <scope>NUCLEOTIDE SEQUENCE [LARGE SCALE GENOMIC DNA]</scope>
    <source>
        <strain evidence="9 10">DSM 25217</strain>
    </source>
</reference>
<dbReference type="EC" id="1.1.1.31" evidence="6"/>
<feature type="domain" description="6-phosphogluconate dehydrogenase NADP-binding" evidence="7">
    <location>
        <begin position="3"/>
        <end position="162"/>
    </location>
</feature>
<evidence type="ECO:0000313" key="10">
    <source>
        <dbReference type="Proteomes" id="UP000271227"/>
    </source>
</evidence>
<dbReference type="UniPathway" id="UPA00362"/>
<dbReference type="Pfam" id="PF03446">
    <property type="entry name" value="NAD_binding_2"/>
    <property type="match status" value="1"/>
</dbReference>
<name>A0A3M0CXL2_9PROT</name>
<dbReference type="RefSeq" id="WP_121937520.1">
    <property type="nucleotide sequence ID" value="NZ_REFR01000009.1"/>
</dbReference>
<keyword evidence="3 6" id="KW-0560">Oxidoreductase</keyword>
<evidence type="ECO:0000259" key="7">
    <source>
        <dbReference type="Pfam" id="PF03446"/>
    </source>
</evidence>
<dbReference type="SUPFAM" id="SSF51735">
    <property type="entry name" value="NAD(P)-binding Rossmann-fold domains"/>
    <property type="match status" value="1"/>
</dbReference>
<keyword evidence="10" id="KW-1185">Reference proteome</keyword>
<dbReference type="GO" id="GO:0008442">
    <property type="term" value="F:3-hydroxyisobutyrate dehydrogenase activity"/>
    <property type="evidence" value="ECO:0007669"/>
    <property type="project" value="UniProtKB-EC"/>
</dbReference>
<comment type="caution">
    <text evidence="9">The sequence shown here is derived from an EMBL/GenBank/DDBJ whole genome shotgun (WGS) entry which is preliminary data.</text>
</comment>
<dbReference type="InterPro" id="IPR036291">
    <property type="entry name" value="NAD(P)-bd_dom_sf"/>
</dbReference>
<dbReference type="AlphaFoldDB" id="A0A3M0CXL2"/>
<keyword evidence="4 6" id="KW-0520">NAD</keyword>
<dbReference type="InParanoid" id="A0A3M0CXL2"/>
<evidence type="ECO:0000256" key="1">
    <source>
        <dbReference type="ARBA" id="ARBA00009080"/>
    </source>
</evidence>
<protein>
    <recommendedName>
        <fullName evidence="6">3-hydroxyisobutyrate dehydrogenase</fullName>
        <shortName evidence="6">HIBADH</shortName>
        <ecNumber evidence="6">1.1.1.31</ecNumber>
    </recommendedName>
</protein>
<dbReference type="GO" id="GO:0006574">
    <property type="term" value="P:L-valine catabolic process"/>
    <property type="evidence" value="ECO:0007669"/>
    <property type="project" value="UniProtKB-UniPathway"/>
</dbReference>
<dbReference type="Gene3D" id="1.10.1040.10">
    <property type="entry name" value="N-(1-d-carboxylethyl)-l-norvaline Dehydrogenase, domain 2"/>
    <property type="match status" value="1"/>
</dbReference>
<dbReference type="PANTHER" id="PTHR22981">
    <property type="entry name" value="3-HYDROXYISOBUTYRATE DEHYDROGENASE-RELATED"/>
    <property type="match status" value="1"/>
</dbReference>
<dbReference type="InterPro" id="IPR029154">
    <property type="entry name" value="HIBADH-like_NADP-bd"/>
</dbReference>
<keyword evidence="2 6" id="KW-0101">Branched-chain amino acid catabolism</keyword>
<dbReference type="GO" id="GO:0051287">
    <property type="term" value="F:NAD binding"/>
    <property type="evidence" value="ECO:0007669"/>
    <property type="project" value="InterPro"/>
</dbReference>
<dbReference type="Gene3D" id="3.40.50.720">
    <property type="entry name" value="NAD(P)-binding Rossmann-like Domain"/>
    <property type="match status" value="1"/>
</dbReference>
<dbReference type="NCBIfam" id="TIGR01692">
    <property type="entry name" value="HIBADH"/>
    <property type="match status" value="1"/>
</dbReference>
<dbReference type="SUPFAM" id="SSF48179">
    <property type="entry name" value="6-phosphogluconate dehydrogenase C-terminal domain-like"/>
    <property type="match status" value="1"/>
</dbReference>
<dbReference type="Proteomes" id="UP000271227">
    <property type="component" value="Unassembled WGS sequence"/>
</dbReference>
<sequence length="296" mass="29428">MTTIAFIGLGHMGLPMAKNLLAAGHAVRAHDLSADALEAASAAGATACGSLGEALSGASVVITMLTSGPVVETVYCGPEGIIAGAAPGALLVDSSTIDVKTARRVAAAAEAGGFDMVDAPVSGGVSGAAAGTLAFMVGGSQTAFDRAETVLEPMAAKIVHAGGSGNGQAAKICNNMLLAISMVGVCEAFTLGRALGLEDQTFYDIAANASGQCWSLTSYCPVPGPVPSSPANRAYQPGFATALMLKDLNLAMDAVGETGAATPLGAHAHKLYTAMADNGHGDMDFSGIINMLKEIG</sequence>
<dbReference type="OrthoDB" id="9812907at2"/>
<comment type="similarity">
    <text evidence="1 6">Belongs to the HIBADH-related family.</text>
</comment>
<dbReference type="FunCoup" id="A0A3M0CXL2">
    <property type="interactions" value="435"/>
</dbReference>
<comment type="catalytic activity">
    <reaction evidence="6">
        <text>3-hydroxy-2-methylpropanoate + NAD(+) = 2-methyl-3-oxopropanoate + NADH + H(+)</text>
        <dbReference type="Rhea" id="RHEA:17681"/>
        <dbReference type="ChEBI" id="CHEBI:11805"/>
        <dbReference type="ChEBI" id="CHEBI:15378"/>
        <dbReference type="ChEBI" id="CHEBI:57540"/>
        <dbReference type="ChEBI" id="CHEBI:57700"/>
        <dbReference type="ChEBI" id="CHEBI:57945"/>
        <dbReference type="EC" id="1.1.1.31"/>
    </reaction>
</comment>
<dbReference type="InterPro" id="IPR002204">
    <property type="entry name" value="3-OH-isobutyrate_DH-rel_CS"/>
</dbReference>
<dbReference type="PIRSF" id="PIRSF000103">
    <property type="entry name" value="HIBADH"/>
    <property type="match status" value="1"/>
</dbReference>
<evidence type="ECO:0000259" key="8">
    <source>
        <dbReference type="Pfam" id="PF14833"/>
    </source>
</evidence>
<dbReference type="GO" id="GO:0050661">
    <property type="term" value="F:NADP binding"/>
    <property type="evidence" value="ECO:0007669"/>
    <property type="project" value="InterPro"/>
</dbReference>
<accession>A0A3M0CXL2</accession>
<dbReference type="PROSITE" id="PS00895">
    <property type="entry name" value="3_HYDROXYISOBUT_DH"/>
    <property type="match status" value="1"/>
</dbReference>
<feature type="domain" description="3-hydroxyisobutyrate dehydrogenase-like NAD-binding" evidence="8">
    <location>
        <begin position="165"/>
        <end position="292"/>
    </location>
</feature>
<evidence type="ECO:0000256" key="3">
    <source>
        <dbReference type="ARBA" id="ARBA00023002"/>
    </source>
</evidence>
<dbReference type="InterPro" id="IPR015815">
    <property type="entry name" value="HIBADH-related"/>
</dbReference>
<proteinExistence type="inferred from homology"/>
<dbReference type="InterPro" id="IPR013328">
    <property type="entry name" value="6PGD_dom2"/>
</dbReference>
<evidence type="ECO:0000256" key="5">
    <source>
        <dbReference type="PIRSR" id="PIRSR000103-1"/>
    </source>
</evidence>
<organism evidence="9 10">
    <name type="scientific">Eilatimonas milleporae</name>
    <dbReference type="NCBI Taxonomy" id="911205"/>
    <lineage>
        <taxon>Bacteria</taxon>
        <taxon>Pseudomonadati</taxon>
        <taxon>Pseudomonadota</taxon>
        <taxon>Alphaproteobacteria</taxon>
        <taxon>Kordiimonadales</taxon>
        <taxon>Kordiimonadaceae</taxon>
        <taxon>Eilatimonas</taxon>
    </lineage>
</organism>
<gene>
    <name evidence="9" type="ORF">BXY39_0835</name>
</gene>
<dbReference type="InterPro" id="IPR011548">
    <property type="entry name" value="HIBADH"/>
</dbReference>
<dbReference type="EMBL" id="REFR01000009">
    <property type="protein sequence ID" value="RMB12339.1"/>
    <property type="molecule type" value="Genomic_DNA"/>
</dbReference>
<feature type="active site" evidence="5">
    <location>
        <position position="171"/>
    </location>
</feature>
<comment type="pathway">
    <text evidence="6">Amino-acid degradation; L-valine degradation.</text>
</comment>